<dbReference type="OrthoDB" id="9789083at2"/>
<evidence type="ECO:0000256" key="3">
    <source>
        <dbReference type="RuleBase" id="RU000363"/>
    </source>
</evidence>
<dbReference type="PANTHER" id="PTHR44196:SF2">
    <property type="entry name" value="SHORT-CHAIN DEHYDROGENASE-RELATED"/>
    <property type="match status" value="1"/>
</dbReference>
<evidence type="ECO:0000256" key="1">
    <source>
        <dbReference type="ARBA" id="ARBA00006484"/>
    </source>
</evidence>
<gene>
    <name evidence="4" type="ORF">FRD01_06470</name>
</gene>
<dbReference type="Pfam" id="PF00106">
    <property type="entry name" value="adh_short"/>
    <property type="match status" value="1"/>
</dbReference>
<dbReference type="PRINTS" id="PR00081">
    <property type="entry name" value="GDHRDH"/>
</dbReference>
<dbReference type="PIRSF" id="PIRSF000126">
    <property type="entry name" value="11-beta-HSD1"/>
    <property type="match status" value="1"/>
</dbReference>
<accession>A0A5B8XMN4</accession>
<dbReference type="Proteomes" id="UP000321595">
    <property type="component" value="Chromosome"/>
</dbReference>
<dbReference type="AlphaFoldDB" id="A0A5B8XMN4"/>
<dbReference type="PRINTS" id="PR00080">
    <property type="entry name" value="SDRFAMILY"/>
</dbReference>
<organism evidence="4 5">
    <name type="scientific">Microvenator marinus</name>
    <dbReference type="NCBI Taxonomy" id="2600177"/>
    <lineage>
        <taxon>Bacteria</taxon>
        <taxon>Deltaproteobacteria</taxon>
        <taxon>Bradymonadales</taxon>
        <taxon>Microvenatoraceae</taxon>
        <taxon>Microvenator</taxon>
    </lineage>
</organism>
<evidence type="ECO:0000313" key="4">
    <source>
        <dbReference type="EMBL" id="QED26890.1"/>
    </source>
</evidence>
<dbReference type="SUPFAM" id="SSF51735">
    <property type="entry name" value="NAD(P)-binding Rossmann-fold domains"/>
    <property type="match status" value="1"/>
</dbReference>
<proteinExistence type="inferred from homology"/>
<dbReference type="GO" id="GO:0016020">
    <property type="term" value="C:membrane"/>
    <property type="evidence" value="ECO:0007669"/>
    <property type="project" value="TreeGrafter"/>
</dbReference>
<reference evidence="4 5" key="1">
    <citation type="submission" date="2019-08" db="EMBL/GenBank/DDBJ databases">
        <authorList>
            <person name="Liang Q."/>
        </authorList>
    </citation>
    <scope>NUCLEOTIDE SEQUENCE [LARGE SCALE GENOMIC DNA]</scope>
    <source>
        <strain evidence="4 5">V1718</strain>
    </source>
</reference>
<evidence type="ECO:0000256" key="2">
    <source>
        <dbReference type="ARBA" id="ARBA00023002"/>
    </source>
</evidence>
<name>A0A5B8XMN4_9DELT</name>
<comment type="similarity">
    <text evidence="1 3">Belongs to the short-chain dehydrogenases/reductases (SDR) family.</text>
</comment>
<dbReference type="Gene3D" id="3.40.50.720">
    <property type="entry name" value="NAD(P)-binding Rossmann-like Domain"/>
    <property type="match status" value="1"/>
</dbReference>
<dbReference type="KEGG" id="bbae:FRD01_06470"/>
<sequence>MKMGIALITGASSGIGRDIAELFARDSHDVILVARRREKLEEIADELRQKFQIQAHVFECDLSVPGAPGELVESIESAGLRVDFLVNNAGFGTLGKFWELDTQKELDQIQVNVSALVHLTSLLLPGMVQRDFGKVLNIASTAAFQAGPFMATYYATKAFVVSFSEALDHELDGTRVSVTAHCPGATATEFSSVSGNEEARLFKMQTPAKSENVALDAYQAMMEGKRVKIHGLKNAFGAVMAQIGPRKVATALAAKMNERP</sequence>
<protein>
    <submittedName>
        <fullName evidence="4">SDR family oxidoreductase</fullName>
    </submittedName>
</protein>
<evidence type="ECO:0000313" key="5">
    <source>
        <dbReference type="Proteomes" id="UP000321595"/>
    </source>
</evidence>
<dbReference type="InterPro" id="IPR036291">
    <property type="entry name" value="NAD(P)-bd_dom_sf"/>
</dbReference>
<keyword evidence="2" id="KW-0560">Oxidoreductase</keyword>
<dbReference type="PANTHER" id="PTHR44196">
    <property type="entry name" value="DEHYDROGENASE/REDUCTASE SDR FAMILY MEMBER 7B"/>
    <property type="match status" value="1"/>
</dbReference>
<keyword evidence="5" id="KW-1185">Reference proteome</keyword>
<dbReference type="GO" id="GO:0016491">
    <property type="term" value="F:oxidoreductase activity"/>
    <property type="evidence" value="ECO:0007669"/>
    <property type="project" value="UniProtKB-KW"/>
</dbReference>
<dbReference type="EMBL" id="CP042467">
    <property type="protein sequence ID" value="QED26890.1"/>
    <property type="molecule type" value="Genomic_DNA"/>
</dbReference>
<dbReference type="InterPro" id="IPR002347">
    <property type="entry name" value="SDR_fam"/>
</dbReference>